<reference evidence="11" key="2">
    <citation type="submission" date="2010-05" db="EMBL/GenBank/DDBJ databases">
        <title>The genome sequence of Magnaporthe poae strain ATCC 64411.</title>
        <authorList>
            <person name="Ma L.-J."/>
            <person name="Dead R."/>
            <person name="Young S."/>
            <person name="Zeng Q."/>
            <person name="Koehrsen M."/>
            <person name="Alvarado L."/>
            <person name="Berlin A."/>
            <person name="Chapman S.B."/>
            <person name="Chen Z."/>
            <person name="Freedman E."/>
            <person name="Gellesch M."/>
            <person name="Goldberg J."/>
            <person name="Griggs A."/>
            <person name="Gujja S."/>
            <person name="Heilman E.R."/>
            <person name="Heiman D."/>
            <person name="Hepburn T."/>
            <person name="Howarth C."/>
            <person name="Jen D."/>
            <person name="Larson L."/>
            <person name="Mehta T."/>
            <person name="Neiman D."/>
            <person name="Pearson M."/>
            <person name="Roberts A."/>
            <person name="Saif S."/>
            <person name="Shea T."/>
            <person name="Shenoy N."/>
            <person name="Sisk P."/>
            <person name="Stolte C."/>
            <person name="Sykes S."/>
            <person name="Walk T."/>
            <person name="White J."/>
            <person name="Yandava C."/>
            <person name="Haas B."/>
            <person name="Nusbaum C."/>
            <person name="Birren B."/>
        </authorList>
    </citation>
    <scope>NUCLEOTIDE SEQUENCE [LARGE SCALE GENOMIC DNA]</scope>
    <source>
        <strain evidence="11">ATCC 64411 / 73-15</strain>
    </source>
</reference>
<comment type="subcellular location">
    <subcellularLocation>
        <location evidence="1">Membrane</location>
        <topology evidence="1">Single-pass membrane protein</topology>
    </subcellularLocation>
</comment>
<protein>
    <recommendedName>
        <fullName evidence="8">WSC domain-containing protein</fullName>
    </recommendedName>
</protein>
<dbReference type="AlphaFoldDB" id="A0A0C4DVS5"/>
<evidence type="ECO:0000256" key="6">
    <source>
        <dbReference type="ARBA" id="ARBA00023180"/>
    </source>
</evidence>
<sequence>MIASVQPHFLGRLAMAALALAPAVLAQNETATTTTTTPTPTPTLPPADPVFNPGVGNYTLVGCYAEPAGARALTSIVLDANQTVATCVGYAQAAGATFAGLEYARSAGTAAACMAARPAVPWPSAASPALATRASSAVPETVCFSYYSLGGVVPPVDSDAPAQPPTIGNYTFNGCVTEGNGTRALSELAFVSDAMTLQDCATFCDAYKYFGVEYSRECYCGNAFNNGSVPVPAAECSMVCSGNGLQFCGAGNRLSSYGKS</sequence>
<evidence type="ECO:0000256" key="4">
    <source>
        <dbReference type="ARBA" id="ARBA00022989"/>
    </source>
</evidence>
<dbReference type="EMBL" id="GL876968">
    <property type="protein sequence ID" value="KLU85054.1"/>
    <property type="molecule type" value="Genomic_DNA"/>
</dbReference>
<feature type="signal peptide" evidence="7">
    <location>
        <begin position="1"/>
        <end position="26"/>
    </location>
</feature>
<dbReference type="EMBL" id="ADBL01000967">
    <property type="status" value="NOT_ANNOTATED_CDS"/>
    <property type="molecule type" value="Genomic_DNA"/>
</dbReference>
<dbReference type="Proteomes" id="UP000011715">
    <property type="component" value="Unassembled WGS sequence"/>
</dbReference>
<dbReference type="eggNOG" id="KOG4157">
    <property type="taxonomic scope" value="Eukaryota"/>
</dbReference>
<dbReference type="Pfam" id="PF01822">
    <property type="entry name" value="WSC"/>
    <property type="match status" value="1"/>
</dbReference>
<name>A0A0C4DVS5_MAGP6</name>
<keyword evidence="3 7" id="KW-0732">Signal</keyword>
<dbReference type="PROSITE" id="PS51212">
    <property type="entry name" value="WSC"/>
    <property type="match status" value="1"/>
</dbReference>
<evidence type="ECO:0000256" key="5">
    <source>
        <dbReference type="ARBA" id="ARBA00023136"/>
    </source>
</evidence>
<dbReference type="PANTHER" id="PTHR24269:SF16">
    <property type="entry name" value="PROTEIN SLG1"/>
    <property type="match status" value="1"/>
</dbReference>
<keyword evidence="4" id="KW-1133">Transmembrane helix</keyword>
<proteinExistence type="predicted"/>
<evidence type="ECO:0000313" key="11">
    <source>
        <dbReference type="Proteomes" id="UP000011715"/>
    </source>
</evidence>
<evidence type="ECO:0000313" key="9">
    <source>
        <dbReference type="EMBL" id="KLU85054.1"/>
    </source>
</evidence>
<keyword evidence="5" id="KW-0472">Membrane</keyword>
<reference evidence="9" key="1">
    <citation type="submission" date="2010-05" db="EMBL/GenBank/DDBJ databases">
        <title>The Genome Sequence of Magnaporthe poae strain ATCC 64411.</title>
        <authorList>
            <consortium name="The Broad Institute Genome Sequencing Platform"/>
            <consortium name="Broad Institute Genome Sequencing Center for Infectious Disease"/>
            <person name="Ma L.-J."/>
            <person name="Dead R."/>
            <person name="Young S."/>
            <person name="Zeng Q."/>
            <person name="Koehrsen M."/>
            <person name="Alvarado L."/>
            <person name="Berlin A."/>
            <person name="Chapman S.B."/>
            <person name="Chen Z."/>
            <person name="Freedman E."/>
            <person name="Gellesch M."/>
            <person name="Goldberg J."/>
            <person name="Griggs A."/>
            <person name="Gujja S."/>
            <person name="Heilman E.R."/>
            <person name="Heiman D."/>
            <person name="Hepburn T."/>
            <person name="Howarth C."/>
            <person name="Jen D."/>
            <person name="Larson L."/>
            <person name="Mehta T."/>
            <person name="Neiman D."/>
            <person name="Pearson M."/>
            <person name="Roberts A."/>
            <person name="Saif S."/>
            <person name="Shea T."/>
            <person name="Shenoy N."/>
            <person name="Sisk P."/>
            <person name="Stolte C."/>
            <person name="Sykes S."/>
            <person name="Walk T."/>
            <person name="White J."/>
            <person name="Yandava C."/>
            <person name="Haas B."/>
            <person name="Nusbaum C."/>
            <person name="Birren B."/>
        </authorList>
    </citation>
    <scope>NUCLEOTIDE SEQUENCE</scope>
    <source>
        <strain evidence="9">ATCC 64411</strain>
    </source>
</reference>
<evidence type="ECO:0000313" key="10">
    <source>
        <dbReference type="EnsemblFungi" id="MAPG_04086T0"/>
    </source>
</evidence>
<accession>A0A0C4DVS5</accession>
<reference evidence="10" key="5">
    <citation type="submission" date="2015-06" db="UniProtKB">
        <authorList>
            <consortium name="EnsemblFungi"/>
        </authorList>
    </citation>
    <scope>IDENTIFICATION</scope>
    <source>
        <strain evidence="10">ATCC 64411</strain>
    </source>
</reference>
<dbReference type="STRING" id="644358.A0A0C4DVS5"/>
<dbReference type="OMA" id="CHCGTGL"/>
<dbReference type="SMART" id="SM00321">
    <property type="entry name" value="WSC"/>
    <property type="match status" value="1"/>
</dbReference>
<gene>
    <name evidence="9" type="ORF">MAPG_04086</name>
</gene>
<dbReference type="GO" id="GO:0005886">
    <property type="term" value="C:plasma membrane"/>
    <property type="evidence" value="ECO:0007669"/>
    <property type="project" value="TreeGrafter"/>
</dbReference>
<dbReference type="InterPro" id="IPR002889">
    <property type="entry name" value="WSC_carb-bd"/>
</dbReference>
<dbReference type="VEuPathDB" id="FungiDB:MAPG_04086"/>
<evidence type="ECO:0000256" key="7">
    <source>
        <dbReference type="SAM" id="SignalP"/>
    </source>
</evidence>
<evidence type="ECO:0000256" key="2">
    <source>
        <dbReference type="ARBA" id="ARBA00022692"/>
    </source>
</evidence>
<reference evidence="9" key="3">
    <citation type="submission" date="2011-03" db="EMBL/GenBank/DDBJ databases">
        <title>Annotation of Magnaporthe poae ATCC 64411.</title>
        <authorList>
            <person name="Ma L.-J."/>
            <person name="Dead R."/>
            <person name="Young S.K."/>
            <person name="Zeng Q."/>
            <person name="Gargeya S."/>
            <person name="Fitzgerald M."/>
            <person name="Haas B."/>
            <person name="Abouelleil A."/>
            <person name="Alvarado L."/>
            <person name="Arachchi H.M."/>
            <person name="Berlin A."/>
            <person name="Brown A."/>
            <person name="Chapman S.B."/>
            <person name="Chen Z."/>
            <person name="Dunbar C."/>
            <person name="Freedman E."/>
            <person name="Gearin G."/>
            <person name="Gellesch M."/>
            <person name="Goldberg J."/>
            <person name="Griggs A."/>
            <person name="Gujja S."/>
            <person name="Heiman D."/>
            <person name="Howarth C."/>
            <person name="Larson L."/>
            <person name="Lui A."/>
            <person name="MacDonald P.J.P."/>
            <person name="Mehta T."/>
            <person name="Montmayeur A."/>
            <person name="Murphy C."/>
            <person name="Neiman D."/>
            <person name="Pearson M."/>
            <person name="Priest M."/>
            <person name="Roberts A."/>
            <person name="Saif S."/>
            <person name="Shea T."/>
            <person name="Shenoy N."/>
            <person name="Sisk P."/>
            <person name="Stolte C."/>
            <person name="Sykes S."/>
            <person name="Yandava C."/>
            <person name="Wortman J."/>
            <person name="Nusbaum C."/>
            <person name="Birren B."/>
        </authorList>
    </citation>
    <scope>NUCLEOTIDE SEQUENCE</scope>
    <source>
        <strain evidence="9">ATCC 64411</strain>
    </source>
</reference>
<keyword evidence="6" id="KW-0325">Glycoprotein</keyword>
<evidence type="ECO:0000256" key="3">
    <source>
        <dbReference type="ARBA" id="ARBA00022729"/>
    </source>
</evidence>
<dbReference type="EnsemblFungi" id="MAPG_04086T0">
    <property type="protein sequence ID" value="MAPG_04086T0"/>
    <property type="gene ID" value="MAPG_04086"/>
</dbReference>
<dbReference type="OrthoDB" id="5244060at2759"/>
<evidence type="ECO:0000259" key="8">
    <source>
        <dbReference type="PROSITE" id="PS51212"/>
    </source>
</evidence>
<reference evidence="10" key="4">
    <citation type="journal article" date="2015" name="G3 (Bethesda)">
        <title>Genome sequences of three phytopathogenic species of the Magnaporthaceae family of fungi.</title>
        <authorList>
            <person name="Okagaki L.H."/>
            <person name="Nunes C.C."/>
            <person name="Sailsbery J."/>
            <person name="Clay B."/>
            <person name="Brown D."/>
            <person name="John T."/>
            <person name="Oh Y."/>
            <person name="Young N."/>
            <person name="Fitzgerald M."/>
            <person name="Haas B.J."/>
            <person name="Zeng Q."/>
            <person name="Young S."/>
            <person name="Adiconis X."/>
            <person name="Fan L."/>
            <person name="Levin J.Z."/>
            <person name="Mitchell T.K."/>
            <person name="Okubara P.A."/>
            <person name="Farman M.L."/>
            <person name="Kohn L.M."/>
            <person name="Birren B."/>
            <person name="Ma L.-J."/>
            <person name="Dean R.A."/>
        </authorList>
    </citation>
    <scope>NUCLEOTIDE SEQUENCE</scope>
    <source>
        <strain evidence="10">ATCC 64411 / 73-15</strain>
    </source>
</reference>
<keyword evidence="11" id="KW-1185">Reference proteome</keyword>
<feature type="domain" description="WSC" evidence="8">
    <location>
        <begin position="169"/>
        <end position="260"/>
    </location>
</feature>
<evidence type="ECO:0000256" key="1">
    <source>
        <dbReference type="ARBA" id="ARBA00004167"/>
    </source>
</evidence>
<keyword evidence="2" id="KW-0812">Transmembrane</keyword>
<organism evidence="10 11">
    <name type="scientific">Magnaporthiopsis poae (strain ATCC 64411 / 73-15)</name>
    <name type="common">Kentucky bluegrass fungus</name>
    <name type="synonym">Magnaporthe poae</name>
    <dbReference type="NCBI Taxonomy" id="644358"/>
    <lineage>
        <taxon>Eukaryota</taxon>
        <taxon>Fungi</taxon>
        <taxon>Dikarya</taxon>
        <taxon>Ascomycota</taxon>
        <taxon>Pezizomycotina</taxon>
        <taxon>Sordariomycetes</taxon>
        <taxon>Sordariomycetidae</taxon>
        <taxon>Magnaporthales</taxon>
        <taxon>Magnaporthaceae</taxon>
        <taxon>Magnaporthiopsis</taxon>
    </lineage>
</organism>
<dbReference type="InterPro" id="IPR051836">
    <property type="entry name" value="Kremen_rcpt"/>
</dbReference>
<dbReference type="PANTHER" id="PTHR24269">
    <property type="entry name" value="KREMEN PROTEIN"/>
    <property type="match status" value="1"/>
</dbReference>
<feature type="chain" id="PRO_5009385357" description="WSC domain-containing protein" evidence="7">
    <location>
        <begin position="27"/>
        <end position="260"/>
    </location>
</feature>